<gene>
    <name evidence="2" type="ORF">An01g02590</name>
</gene>
<reference evidence="2" key="2">
    <citation type="submission" date="2025-08" db="UniProtKB">
        <authorList>
            <consortium name="RefSeq"/>
        </authorList>
    </citation>
    <scope>IDENTIFICATION</scope>
</reference>
<organism evidence="2">
    <name type="scientific">Aspergillus niger</name>
    <dbReference type="NCBI Taxonomy" id="5061"/>
    <lineage>
        <taxon>Eukaryota</taxon>
        <taxon>Fungi</taxon>
        <taxon>Dikarya</taxon>
        <taxon>Ascomycota</taxon>
        <taxon>Pezizomycotina</taxon>
        <taxon>Eurotiomycetes</taxon>
        <taxon>Eurotiomycetidae</taxon>
        <taxon>Eurotiales</taxon>
        <taxon>Aspergillaceae</taxon>
        <taxon>Aspergillus</taxon>
        <taxon>Aspergillus subgen. Circumdati</taxon>
    </lineage>
</organism>
<sequence length="57" mass="5981">MEDIITTGSGSNDRMQQQQRGGGQSSRASPVLCVLAGLASLKGGQLVTCWYSDLNHG</sequence>
<dbReference type="GeneID" id="84589875"/>
<proteinExistence type="predicted"/>
<dbReference type="VEuPathDB" id="FungiDB:An01g02590"/>
<evidence type="ECO:0000313" key="2">
    <source>
        <dbReference type="RefSeq" id="XP_059603126.1"/>
    </source>
</evidence>
<protein>
    <submittedName>
        <fullName evidence="2">Uncharacterized protein</fullName>
    </submittedName>
</protein>
<dbReference type="KEGG" id="ang:An01g02590"/>
<dbReference type="AlphaFoldDB" id="A0AAJ8E1D8"/>
<accession>A0AAJ8E1D8</accession>
<feature type="region of interest" description="Disordered" evidence="1">
    <location>
        <begin position="1"/>
        <end position="27"/>
    </location>
</feature>
<dbReference type="RefSeq" id="XP_059603126.1">
    <property type="nucleotide sequence ID" value="XM_059746517.1"/>
</dbReference>
<reference evidence="2" key="1">
    <citation type="submission" date="2025-02" db="EMBL/GenBank/DDBJ databases">
        <authorList>
            <consortium name="NCBI Genome Project"/>
        </authorList>
    </citation>
    <scope>NUCLEOTIDE SEQUENCE</scope>
</reference>
<feature type="compositionally biased region" description="Polar residues" evidence="1">
    <location>
        <begin position="1"/>
        <end position="15"/>
    </location>
</feature>
<name>A0AAJ8E1D8_ASPNG</name>
<evidence type="ECO:0000256" key="1">
    <source>
        <dbReference type="SAM" id="MobiDB-lite"/>
    </source>
</evidence>